<dbReference type="GO" id="GO:0005886">
    <property type="term" value="C:plasma membrane"/>
    <property type="evidence" value="ECO:0007669"/>
    <property type="project" value="UniProtKB-SubCell"/>
</dbReference>
<evidence type="ECO:0000256" key="6">
    <source>
        <dbReference type="SAM" id="Phobius"/>
    </source>
</evidence>
<dbReference type="KEGG" id="cbv:U729_785"/>
<dbReference type="AlphaFoldDB" id="A0A0A7FVP4"/>
<keyword evidence="3 6" id="KW-0812">Transmembrane</keyword>
<dbReference type="InterPro" id="IPR015867">
    <property type="entry name" value="N-reg_PII/ATP_PRibTrfase_C"/>
</dbReference>
<evidence type="ECO:0000256" key="2">
    <source>
        <dbReference type="ARBA" id="ARBA00022475"/>
    </source>
</evidence>
<dbReference type="Gene3D" id="3.30.70.120">
    <property type="match status" value="1"/>
</dbReference>
<dbReference type="InterPro" id="IPR003740">
    <property type="entry name" value="YitT"/>
</dbReference>
<keyword evidence="9" id="KW-1185">Reference proteome</keyword>
<feature type="transmembrane region" description="Helical" evidence="6">
    <location>
        <begin position="107"/>
        <end position="125"/>
    </location>
</feature>
<proteinExistence type="predicted"/>
<reference evidence="8 9" key="1">
    <citation type="journal article" date="2015" name="Infect. Genet. Evol.">
        <title>Genomic sequences of six botulinum neurotoxin-producing strains representing three clostridial species illustrate the mobility and diversity of botulinum neurotoxin genes.</title>
        <authorList>
            <person name="Smith T.J."/>
            <person name="Hill K.K."/>
            <person name="Xie G."/>
            <person name="Foley B.T."/>
            <person name="Williamson C.H."/>
            <person name="Foster J.T."/>
            <person name="Johnson S.L."/>
            <person name="Chertkov O."/>
            <person name="Teshima H."/>
            <person name="Gibbons H.S."/>
            <person name="Johnsky L.A."/>
            <person name="Karavis M.A."/>
            <person name="Smith L.A."/>
        </authorList>
    </citation>
    <scope>NUCLEOTIDE SEQUENCE [LARGE SCALE GENOMIC DNA]</scope>
    <source>
        <strain evidence="8">Sullivan</strain>
    </source>
</reference>
<feature type="transmembrane region" description="Helical" evidence="6">
    <location>
        <begin position="158"/>
        <end position="182"/>
    </location>
</feature>
<dbReference type="EMBL" id="CP006905">
    <property type="protein sequence ID" value="AIY83010.1"/>
    <property type="molecule type" value="Genomic_DNA"/>
</dbReference>
<sequence>MKGKIKEYGIITIGILLVAVAIQYFYVPNNITGGGVTGIALVVNHYIPYANLGILMAIMNVFLFIIAFIVIGRNFGGKTIYAAMGLSLMNWFSEEFIKPVGIQNNPMLATIAGSILLGLGLGIVFTQNASTGGTDIIAKILNKFFHIDMGKGMQMVDILVVIFSGLTFGIEKGIYACICVLLNGIVIDKVISGFNTCHQVIIFTEKIEELKKYIIEDIDRGCTIFRGEGGYTGEKKSAIYCVLGRSQLMQVRKFIKDNEPQAFVIVNDAHDVLGKGFGDIE</sequence>
<evidence type="ECO:0000256" key="4">
    <source>
        <dbReference type="ARBA" id="ARBA00022989"/>
    </source>
</evidence>
<accession>A0A0A7FVP4</accession>
<dbReference type="HOGENOM" id="CLU_063199_0_0_9"/>
<keyword evidence="4 6" id="KW-1133">Transmembrane helix</keyword>
<dbReference type="Proteomes" id="UP000030635">
    <property type="component" value="Chromosome"/>
</dbReference>
<feature type="transmembrane region" description="Helical" evidence="6">
    <location>
        <begin position="46"/>
        <end position="71"/>
    </location>
</feature>
<name>A0A0A7FVP4_9CLOT</name>
<dbReference type="PIRSF" id="PIRSF006483">
    <property type="entry name" value="Membrane_protein_YitT"/>
    <property type="match status" value="1"/>
</dbReference>
<evidence type="ECO:0000256" key="5">
    <source>
        <dbReference type="ARBA" id="ARBA00023136"/>
    </source>
</evidence>
<dbReference type="OrthoDB" id="9779786at2"/>
<dbReference type="Pfam" id="PF10035">
    <property type="entry name" value="DUF2179"/>
    <property type="match status" value="1"/>
</dbReference>
<dbReference type="InterPro" id="IPR019264">
    <property type="entry name" value="DUF2179"/>
</dbReference>
<keyword evidence="2" id="KW-1003">Cell membrane</keyword>
<dbReference type="Pfam" id="PF02588">
    <property type="entry name" value="YitT_membrane"/>
    <property type="match status" value="1"/>
</dbReference>
<evidence type="ECO:0000256" key="1">
    <source>
        <dbReference type="ARBA" id="ARBA00004651"/>
    </source>
</evidence>
<evidence type="ECO:0000256" key="3">
    <source>
        <dbReference type="ARBA" id="ARBA00022692"/>
    </source>
</evidence>
<dbReference type="InterPro" id="IPR051461">
    <property type="entry name" value="UPF0750_membrane"/>
</dbReference>
<comment type="subcellular location">
    <subcellularLocation>
        <location evidence="1">Cell membrane</location>
        <topology evidence="1">Multi-pass membrane protein</topology>
    </subcellularLocation>
</comment>
<gene>
    <name evidence="8" type="ORF">U729_785</name>
</gene>
<evidence type="ECO:0000313" key="9">
    <source>
        <dbReference type="Proteomes" id="UP000030635"/>
    </source>
</evidence>
<dbReference type="PANTHER" id="PTHR33545">
    <property type="entry name" value="UPF0750 MEMBRANE PROTEIN YITT-RELATED"/>
    <property type="match status" value="1"/>
</dbReference>
<feature type="domain" description="DUF2179" evidence="7">
    <location>
        <begin position="220"/>
        <end position="274"/>
    </location>
</feature>
<dbReference type="eggNOG" id="COG1284">
    <property type="taxonomic scope" value="Bacteria"/>
</dbReference>
<evidence type="ECO:0000313" key="8">
    <source>
        <dbReference type="EMBL" id="AIY83010.1"/>
    </source>
</evidence>
<organism evidence="8 9">
    <name type="scientific">Clostridium baratii str. Sullivan</name>
    <dbReference type="NCBI Taxonomy" id="1415775"/>
    <lineage>
        <taxon>Bacteria</taxon>
        <taxon>Bacillati</taxon>
        <taxon>Bacillota</taxon>
        <taxon>Clostridia</taxon>
        <taxon>Eubacteriales</taxon>
        <taxon>Clostridiaceae</taxon>
        <taxon>Clostridium</taxon>
    </lineage>
</organism>
<dbReference type="PANTHER" id="PTHR33545:SF9">
    <property type="entry name" value="UPF0750 MEMBRANE PROTEIN YITE"/>
    <property type="match status" value="1"/>
</dbReference>
<keyword evidence="5 6" id="KW-0472">Membrane</keyword>
<dbReference type="RefSeq" id="WP_039311840.1">
    <property type="nucleotide sequence ID" value="NZ_CP006905.1"/>
</dbReference>
<evidence type="ECO:0000259" key="7">
    <source>
        <dbReference type="Pfam" id="PF10035"/>
    </source>
</evidence>
<protein>
    <recommendedName>
        <fullName evidence="7">DUF2179 domain-containing protein</fullName>
    </recommendedName>
</protein>
<feature type="transmembrane region" description="Helical" evidence="6">
    <location>
        <begin position="7"/>
        <end position="26"/>
    </location>
</feature>
<dbReference type="CDD" id="cd16380">
    <property type="entry name" value="YitT_C"/>
    <property type="match status" value="1"/>
</dbReference>
<dbReference type="STRING" id="1561.NPD11_2206"/>